<keyword evidence="3 10" id="KW-0479">Metal-binding</keyword>
<keyword evidence="2 10" id="KW-0690">Ribosome biogenesis</keyword>
<dbReference type="CDD" id="cd01854">
    <property type="entry name" value="YjeQ_EngC"/>
    <property type="match status" value="1"/>
</dbReference>
<evidence type="ECO:0000256" key="9">
    <source>
        <dbReference type="ARBA" id="ARBA00023134"/>
    </source>
</evidence>
<dbReference type="Pfam" id="PF03193">
    <property type="entry name" value="RsgA_GTPase"/>
    <property type="match status" value="1"/>
</dbReference>
<feature type="binding site" evidence="10">
    <location>
        <begin position="188"/>
        <end position="196"/>
    </location>
    <ligand>
        <name>GTP</name>
        <dbReference type="ChEBI" id="CHEBI:37565"/>
    </ligand>
</feature>
<evidence type="ECO:0000256" key="3">
    <source>
        <dbReference type="ARBA" id="ARBA00022723"/>
    </source>
</evidence>
<name>A0ABY2V108_9RHOB</name>
<evidence type="ECO:0000256" key="8">
    <source>
        <dbReference type="ARBA" id="ARBA00022884"/>
    </source>
</evidence>
<evidence type="ECO:0000256" key="11">
    <source>
        <dbReference type="SAM" id="MobiDB-lite"/>
    </source>
</evidence>
<feature type="region of interest" description="Disordered" evidence="11">
    <location>
        <begin position="303"/>
        <end position="341"/>
    </location>
</feature>
<dbReference type="InterPro" id="IPR027417">
    <property type="entry name" value="P-loop_NTPase"/>
</dbReference>
<accession>A0ABY2V108</accession>
<feature type="binding site" evidence="10">
    <location>
        <position position="281"/>
    </location>
    <ligand>
        <name>Zn(2+)</name>
        <dbReference type="ChEBI" id="CHEBI:29105"/>
    </ligand>
</feature>
<feature type="binding site" evidence="10">
    <location>
        <position position="275"/>
    </location>
    <ligand>
        <name>Zn(2+)</name>
        <dbReference type="ChEBI" id="CHEBI:29105"/>
    </ligand>
</feature>
<evidence type="ECO:0000256" key="2">
    <source>
        <dbReference type="ARBA" id="ARBA00022517"/>
    </source>
</evidence>
<dbReference type="Gene3D" id="1.10.40.50">
    <property type="entry name" value="Probable gtpase engc, domain 3"/>
    <property type="match status" value="1"/>
</dbReference>
<dbReference type="PANTHER" id="PTHR32120">
    <property type="entry name" value="SMALL RIBOSOMAL SUBUNIT BIOGENESIS GTPASE RSGA"/>
    <property type="match status" value="1"/>
</dbReference>
<keyword evidence="5 10" id="KW-0547">Nucleotide-binding</keyword>
<keyword evidence="6 10" id="KW-0378">Hydrolase</keyword>
<dbReference type="SUPFAM" id="SSF52540">
    <property type="entry name" value="P-loop containing nucleoside triphosphate hydrolases"/>
    <property type="match status" value="1"/>
</dbReference>
<dbReference type="EC" id="3.6.1.-" evidence="10"/>
<dbReference type="EMBL" id="VAUA01000001">
    <property type="protein sequence ID" value="TLP69062.1"/>
    <property type="molecule type" value="Genomic_DNA"/>
</dbReference>
<keyword evidence="1 10" id="KW-0963">Cytoplasm</keyword>
<dbReference type="InterPro" id="IPR004881">
    <property type="entry name" value="Ribosome_biogen_GTPase_RsgA"/>
</dbReference>
<dbReference type="HAMAP" id="MF_01820">
    <property type="entry name" value="GTPase_RsgA"/>
    <property type="match status" value="1"/>
</dbReference>
<gene>
    <name evidence="10 14" type="primary">rsgA</name>
    <name evidence="14" type="ORF">FEE96_01885</name>
</gene>
<dbReference type="InterPro" id="IPR010914">
    <property type="entry name" value="RsgA_GTPase_dom"/>
</dbReference>
<dbReference type="Gene3D" id="3.40.50.300">
    <property type="entry name" value="P-loop containing nucleotide triphosphate hydrolases"/>
    <property type="match status" value="1"/>
</dbReference>
<comment type="subunit">
    <text evidence="10">Monomer. Associates with 30S ribosomal subunit, binds 16S rRNA.</text>
</comment>
<evidence type="ECO:0000256" key="4">
    <source>
        <dbReference type="ARBA" id="ARBA00022730"/>
    </source>
</evidence>
<dbReference type="InterPro" id="IPR030378">
    <property type="entry name" value="G_CP_dom"/>
</dbReference>
<dbReference type="Proteomes" id="UP000305041">
    <property type="component" value="Unassembled WGS sequence"/>
</dbReference>
<dbReference type="RefSeq" id="WP_138161295.1">
    <property type="nucleotide sequence ID" value="NZ_VAUA01000001.1"/>
</dbReference>
<organism evidence="14 15">
    <name type="scientific">Parasedimentitalea maritima</name>
    <dbReference type="NCBI Taxonomy" id="2578117"/>
    <lineage>
        <taxon>Bacteria</taxon>
        <taxon>Pseudomonadati</taxon>
        <taxon>Pseudomonadota</taxon>
        <taxon>Alphaproteobacteria</taxon>
        <taxon>Rhodobacterales</taxon>
        <taxon>Paracoccaceae</taxon>
        <taxon>Parasedimentitalea</taxon>
    </lineage>
</organism>
<evidence type="ECO:0000256" key="1">
    <source>
        <dbReference type="ARBA" id="ARBA00022490"/>
    </source>
</evidence>
<feature type="binding site" evidence="10">
    <location>
        <position position="268"/>
    </location>
    <ligand>
        <name>Zn(2+)</name>
        <dbReference type="ChEBI" id="CHEBI:29105"/>
    </ligand>
</feature>
<feature type="domain" description="CP-type G" evidence="13">
    <location>
        <begin position="86"/>
        <end position="245"/>
    </location>
</feature>
<feature type="binding site" evidence="10">
    <location>
        <position position="273"/>
    </location>
    <ligand>
        <name>Zn(2+)</name>
        <dbReference type="ChEBI" id="CHEBI:29105"/>
    </ligand>
</feature>
<feature type="compositionally biased region" description="Basic residues" evidence="11">
    <location>
        <begin position="329"/>
        <end position="341"/>
    </location>
</feature>
<evidence type="ECO:0000313" key="15">
    <source>
        <dbReference type="Proteomes" id="UP000305041"/>
    </source>
</evidence>
<dbReference type="PROSITE" id="PS51721">
    <property type="entry name" value="G_CP"/>
    <property type="match status" value="1"/>
</dbReference>
<comment type="caution">
    <text evidence="14">The sequence shown here is derived from an EMBL/GenBank/DDBJ whole genome shotgun (WGS) entry which is preliminary data.</text>
</comment>
<keyword evidence="9 10" id="KW-0342">GTP-binding</keyword>
<protein>
    <recommendedName>
        <fullName evidence="10">Small ribosomal subunit biogenesis GTPase RsgA</fullName>
        <ecNumber evidence="10">3.6.1.-</ecNumber>
    </recommendedName>
</protein>
<proteinExistence type="inferred from homology"/>
<sequence>MTLTYTDLGWSDFFQSQQDADGDLTPYRISAVHRDKLTGLSPDGQIQLLPDRLTGEFAVGDWVLANAADQVCERLERQTELSRRAAGTDARVQLIAANVDVLFITTSCNADFNLARLERYLALAHQSGCYPVVVLTKADVGEDAADYRVRAESLAPALSVLTLNAKDPDDLKQLLDWVKPGQTAALVGSSGVGKTTLTNGLTGSADAVRDIREDDAKGRHTTTARYLRRMVHGGWLIDTPGMRALRIKDADEGVEEVFSDITETAQSCRFSDCAHNGEPGCAVIAAVKNGSLEQERVARWQKLQRDEERNSETLLQSRRRDKGFGKMVKSMKRDHKGRKGY</sequence>
<evidence type="ECO:0000313" key="14">
    <source>
        <dbReference type="EMBL" id="TLP69062.1"/>
    </source>
</evidence>
<evidence type="ECO:0000259" key="12">
    <source>
        <dbReference type="PROSITE" id="PS50936"/>
    </source>
</evidence>
<evidence type="ECO:0000256" key="10">
    <source>
        <dbReference type="HAMAP-Rule" id="MF_01820"/>
    </source>
</evidence>
<dbReference type="NCBIfam" id="TIGR00157">
    <property type="entry name" value="ribosome small subunit-dependent GTPase A"/>
    <property type="match status" value="1"/>
</dbReference>
<dbReference type="PROSITE" id="PS50936">
    <property type="entry name" value="ENGC_GTPASE"/>
    <property type="match status" value="1"/>
</dbReference>
<comment type="cofactor">
    <cofactor evidence="10">
        <name>Zn(2+)</name>
        <dbReference type="ChEBI" id="CHEBI:29105"/>
    </cofactor>
    <text evidence="10">Binds 1 zinc ion per subunit.</text>
</comment>
<comment type="function">
    <text evidence="10">One of several proteins that assist in the late maturation steps of the functional core of the 30S ribosomal subunit. Helps release RbfA from mature subunits. May play a role in the assembly of ribosomal proteins into the subunit. Circularly permuted GTPase that catalyzes slow GTP hydrolysis, GTPase activity is stimulated by the 30S ribosomal subunit.</text>
</comment>
<reference evidence="14 15" key="1">
    <citation type="submission" date="2019-05" db="EMBL/GenBank/DDBJ databases">
        <title>Draft genome sequence of Pelagicola sp. DSW4-44.</title>
        <authorList>
            <person name="Oh J."/>
        </authorList>
    </citation>
    <scope>NUCLEOTIDE SEQUENCE [LARGE SCALE GENOMIC DNA]</scope>
    <source>
        <strain evidence="14 15">DSW4-44</strain>
    </source>
</reference>
<evidence type="ECO:0000256" key="7">
    <source>
        <dbReference type="ARBA" id="ARBA00022833"/>
    </source>
</evidence>
<keyword evidence="15" id="KW-1185">Reference proteome</keyword>
<evidence type="ECO:0000259" key="13">
    <source>
        <dbReference type="PROSITE" id="PS51721"/>
    </source>
</evidence>
<feature type="binding site" evidence="10">
    <location>
        <begin position="136"/>
        <end position="139"/>
    </location>
    <ligand>
        <name>GTP</name>
        <dbReference type="ChEBI" id="CHEBI:37565"/>
    </ligand>
</feature>
<keyword evidence="7 10" id="KW-0862">Zinc</keyword>
<dbReference type="PANTHER" id="PTHR32120:SF10">
    <property type="entry name" value="SMALL RIBOSOMAL SUBUNIT BIOGENESIS GTPASE RSGA"/>
    <property type="match status" value="1"/>
</dbReference>
<keyword evidence="8 10" id="KW-0694">RNA-binding</keyword>
<evidence type="ECO:0000256" key="6">
    <source>
        <dbReference type="ARBA" id="ARBA00022801"/>
    </source>
</evidence>
<keyword evidence="4 10" id="KW-0699">rRNA-binding</keyword>
<comment type="subcellular location">
    <subcellularLocation>
        <location evidence="10">Cytoplasm</location>
    </subcellularLocation>
</comment>
<comment type="similarity">
    <text evidence="10">Belongs to the TRAFAC class YlqF/YawG GTPase family. RsgA subfamily.</text>
</comment>
<evidence type="ECO:0000256" key="5">
    <source>
        <dbReference type="ARBA" id="ARBA00022741"/>
    </source>
</evidence>
<feature type="domain" description="EngC GTPase" evidence="12">
    <location>
        <begin position="97"/>
        <end position="243"/>
    </location>
</feature>